<dbReference type="InterPro" id="IPR032171">
    <property type="entry name" value="COR-A"/>
</dbReference>
<dbReference type="Pfam" id="PF08477">
    <property type="entry name" value="Roc"/>
    <property type="match status" value="1"/>
</dbReference>
<evidence type="ECO:0000259" key="2">
    <source>
        <dbReference type="Pfam" id="PF16095"/>
    </source>
</evidence>
<dbReference type="OrthoDB" id="10252328at2759"/>
<proteinExistence type="predicted"/>
<dbReference type="AlphaFoldDB" id="A0A8S3TPX8"/>
<name>A0A8S3TPX8_MYTED</name>
<sequence>MIAGRNKENDTIVEPMNPENTNEKDVLLEAINGIEQGKDVIMEAMNFGIDNAKKVIDDAIRSGKEVRQYVRIHVIGKDSVGKTSLVRRLLGQGFELETKSTDGIDITRNCQIRAENGQWTASAVASERTKMGERILQVVNMKHKQKTTVSDQPLPLKNPVIKTQVKPKSQKQNTAEDHLLHTEKKENETLPAHENEPLLSQVKYDPEILNSNAVSNIKSNELETNNTKQHSLDVSIFKKAGQIDTREKTKAIEKPIETYLKFPNEMPDSPSLPHEDANPIIMEKTDQIVDELIEMLKDPINKKEIKTSDGLIECGIWDFAGQKDYYATHQTFFTPYAIYLLVVDINEDITTFTYDDQSDFNSSGEYIDFWFDSIHCFCEKTSADKLCPPVIMVCTGIDKLEDEQVNFRMSKFKSDFRDKFRGQKKVNHKEIEILQKYISQIAEEMKYFAELLPTRWIKLENELDILKEMKETVLSWKNIMKLADTNLIRETELLRFLNYQHKIGNIIFFEDKRDFIILRPNWLVECFRCLICDDAKKHHDSSLGTDMSNLEHEGKLSLRLLDDLFKKEPDLQFGKFKTHILDVMMKFDIILKIDNSFYMPCMIKKSATMNEIKHDLRAQKCFLHTLVNPGIRISTHCIL</sequence>
<gene>
    <name evidence="3" type="ORF">MEDL_46145</name>
</gene>
<accession>A0A8S3TPX8</accession>
<dbReference type="EMBL" id="CAJPWZ010002207">
    <property type="protein sequence ID" value="CAG2233479.1"/>
    <property type="molecule type" value="Genomic_DNA"/>
</dbReference>
<organism evidence="3 4">
    <name type="scientific">Mytilus edulis</name>
    <name type="common">Blue mussel</name>
    <dbReference type="NCBI Taxonomy" id="6550"/>
    <lineage>
        <taxon>Eukaryota</taxon>
        <taxon>Metazoa</taxon>
        <taxon>Spiralia</taxon>
        <taxon>Lophotrochozoa</taxon>
        <taxon>Mollusca</taxon>
        <taxon>Bivalvia</taxon>
        <taxon>Autobranchia</taxon>
        <taxon>Pteriomorphia</taxon>
        <taxon>Mytilida</taxon>
        <taxon>Mytiloidea</taxon>
        <taxon>Mytilidae</taxon>
        <taxon>Mytilinae</taxon>
        <taxon>Mytilus</taxon>
    </lineage>
</organism>
<comment type="caution">
    <text evidence="3">The sequence shown here is derived from an EMBL/GenBank/DDBJ whole genome shotgun (WGS) entry which is preliminary data.</text>
</comment>
<dbReference type="InterPro" id="IPR036388">
    <property type="entry name" value="WH-like_DNA-bd_sf"/>
</dbReference>
<dbReference type="Gene3D" id="1.10.10.10">
    <property type="entry name" value="Winged helix-like DNA-binding domain superfamily/Winged helix DNA-binding domain"/>
    <property type="match status" value="1"/>
</dbReference>
<dbReference type="PANTHER" id="PTHR47679">
    <property type="entry name" value="PROTEIN TORNADO 1"/>
    <property type="match status" value="1"/>
</dbReference>
<dbReference type="Proteomes" id="UP000683360">
    <property type="component" value="Unassembled WGS sequence"/>
</dbReference>
<evidence type="ECO:0000313" key="3">
    <source>
        <dbReference type="EMBL" id="CAG2233479.1"/>
    </source>
</evidence>
<keyword evidence="1" id="KW-0677">Repeat</keyword>
<evidence type="ECO:0000256" key="1">
    <source>
        <dbReference type="ARBA" id="ARBA00022737"/>
    </source>
</evidence>
<dbReference type="InterPro" id="IPR027417">
    <property type="entry name" value="P-loop_NTPase"/>
</dbReference>
<dbReference type="SUPFAM" id="SSF52540">
    <property type="entry name" value="P-loop containing nucleoside triphosphate hydrolases"/>
    <property type="match status" value="1"/>
</dbReference>
<dbReference type="PANTHER" id="PTHR47679:SF2">
    <property type="entry name" value="C-TERMINAL OF ROC (COR) DOMAIN-CONTAINING PROTEIN"/>
    <property type="match status" value="1"/>
</dbReference>
<evidence type="ECO:0000313" key="4">
    <source>
        <dbReference type="Proteomes" id="UP000683360"/>
    </source>
</evidence>
<reference evidence="3" key="1">
    <citation type="submission" date="2021-03" db="EMBL/GenBank/DDBJ databases">
        <authorList>
            <person name="Bekaert M."/>
        </authorList>
    </citation>
    <scope>NUCLEOTIDE SEQUENCE</scope>
</reference>
<dbReference type="Gene3D" id="3.40.50.300">
    <property type="entry name" value="P-loop containing nucleotide triphosphate hydrolases"/>
    <property type="match status" value="2"/>
</dbReference>
<dbReference type="Pfam" id="PF16095">
    <property type="entry name" value="COR-A"/>
    <property type="match status" value="1"/>
</dbReference>
<feature type="domain" description="COR" evidence="2">
    <location>
        <begin position="453"/>
        <end position="595"/>
    </location>
</feature>
<protein>
    <recommendedName>
        <fullName evidence="2">COR domain-containing protein</fullName>
    </recommendedName>
</protein>
<keyword evidence="4" id="KW-1185">Reference proteome</keyword>